<feature type="signal peptide" evidence="15">
    <location>
        <begin position="1"/>
        <end position="26"/>
    </location>
</feature>
<comment type="pathway">
    <text evidence="3 15">Glycan metabolism; bacterial cellulose biosynthesis.</text>
</comment>
<comment type="similarity">
    <text evidence="4 15">Belongs to the AcsB/BcsB family.</text>
</comment>
<comment type="subunit">
    <text evidence="5 15">Tightly associated with the cellulose synthase catalytic subunit.</text>
</comment>
<dbReference type="RefSeq" id="WP_118894715.1">
    <property type="nucleotide sequence ID" value="NZ_CP023009.1"/>
</dbReference>
<evidence type="ECO:0000256" key="12">
    <source>
        <dbReference type="ARBA" id="ARBA00022989"/>
    </source>
</evidence>
<evidence type="ECO:0000313" key="17">
    <source>
        <dbReference type="EMBL" id="AXW86351.1"/>
    </source>
</evidence>
<keyword evidence="11 15" id="KW-0135">Cellulose biosynthesis</keyword>
<dbReference type="PRINTS" id="PR01440">
    <property type="entry name" value="CELLSNTHASEB"/>
</dbReference>
<evidence type="ECO:0000256" key="14">
    <source>
        <dbReference type="ARBA" id="ARBA00033444"/>
    </source>
</evidence>
<dbReference type="NCBIfam" id="NF008324">
    <property type="entry name" value="PRK11114.1-2"/>
    <property type="match status" value="1"/>
</dbReference>
<dbReference type="GO" id="GO:0006011">
    <property type="term" value="P:UDP-alpha-D-glucose metabolic process"/>
    <property type="evidence" value="ECO:0007669"/>
    <property type="project" value="InterPro"/>
</dbReference>
<evidence type="ECO:0000256" key="8">
    <source>
        <dbReference type="ARBA" id="ARBA00022519"/>
    </source>
</evidence>
<evidence type="ECO:0000256" key="10">
    <source>
        <dbReference type="ARBA" id="ARBA00022692"/>
    </source>
</evidence>
<evidence type="ECO:0000256" key="16">
    <source>
        <dbReference type="SAM" id="MobiDB-lite"/>
    </source>
</evidence>
<keyword evidence="13 15" id="KW-0472">Membrane</keyword>
<proteinExistence type="inferred from homology"/>
<feature type="transmembrane region" description="Helical" evidence="15">
    <location>
        <begin position="762"/>
        <end position="784"/>
    </location>
</feature>
<feature type="region of interest" description="Disordered" evidence="16">
    <location>
        <begin position="49"/>
        <end position="73"/>
    </location>
</feature>
<comment type="subcellular location">
    <subcellularLocation>
        <location evidence="2">Cell inner membrane</location>
        <topology evidence="2">Single-pass membrane protein</topology>
    </subcellularLocation>
</comment>
<evidence type="ECO:0000256" key="3">
    <source>
        <dbReference type="ARBA" id="ARBA00005186"/>
    </source>
</evidence>
<dbReference type="InterPro" id="IPR003920">
    <property type="entry name" value="Cell_synth_B"/>
</dbReference>
<evidence type="ECO:0000256" key="2">
    <source>
        <dbReference type="ARBA" id="ARBA00004377"/>
    </source>
</evidence>
<evidence type="ECO:0000256" key="4">
    <source>
        <dbReference type="ARBA" id="ARBA00010714"/>
    </source>
</evidence>
<dbReference type="InterPro" id="IPR018513">
    <property type="entry name" value="Cell_synthase_bac"/>
</dbReference>
<dbReference type="PANTHER" id="PTHR39083">
    <property type="entry name" value="CYCLIC DI-GMP-BINDING PROTEIN"/>
    <property type="match status" value="1"/>
</dbReference>
<gene>
    <name evidence="17" type="ORF">CKQ53_04705</name>
</gene>
<feature type="compositionally biased region" description="Low complexity" evidence="16">
    <location>
        <begin position="61"/>
        <end position="73"/>
    </location>
</feature>
<evidence type="ECO:0000256" key="7">
    <source>
        <dbReference type="ARBA" id="ARBA00022475"/>
    </source>
</evidence>
<keyword evidence="7 15" id="KW-1003">Cell membrane</keyword>
<reference evidence="17 18" key="1">
    <citation type="submission" date="2017-08" db="EMBL/GenBank/DDBJ databases">
        <title>Comparative genomics of bacteria isolated from necrotic lesions of AOD affected trees.</title>
        <authorList>
            <person name="Doonan J."/>
            <person name="Denman S."/>
            <person name="McDonald J.E."/>
        </authorList>
    </citation>
    <scope>NUCLEOTIDE SEQUENCE [LARGE SCALE GENOMIC DNA]</scope>
    <source>
        <strain evidence="17 18">477</strain>
    </source>
</reference>
<dbReference type="Gene3D" id="2.60.120.260">
    <property type="entry name" value="Galactose-binding domain-like"/>
    <property type="match status" value="2"/>
</dbReference>
<evidence type="ECO:0000256" key="1">
    <source>
        <dbReference type="ARBA" id="ARBA00002057"/>
    </source>
</evidence>
<evidence type="ECO:0000256" key="5">
    <source>
        <dbReference type="ARBA" id="ARBA00011437"/>
    </source>
</evidence>
<keyword evidence="12 15" id="KW-1133">Transmembrane helix</keyword>
<keyword evidence="10 15" id="KW-0812">Transmembrane</keyword>
<evidence type="ECO:0000256" key="15">
    <source>
        <dbReference type="RuleBase" id="RU365021"/>
    </source>
</evidence>
<evidence type="ECO:0000313" key="18">
    <source>
        <dbReference type="Proteomes" id="UP000263881"/>
    </source>
</evidence>
<dbReference type="GO" id="GO:0005886">
    <property type="term" value="C:plasma membrane"/>
    <property type="evidence" value="ECO:0007669"/>
    <property type="project" value="UniProtKB-SubCell"/>
</dbReference>
<accession>A0AAD0SFR7</accession>
<evidence type="ECO:0000256" key="11">
    <source>
        <dbReference type="ARBA" id="ARBA00022916"/>
    </source>
</evidence>
<keyword evidence="18" id="KW-1185">Reference proteome</keyword>
<dbReference type="Proteomes" id="UP000263881">
    <property type="component" value="Chromosome"/>
</dbReference>
<dbReference type="EMBL" id="CP023009">
    <property type="protein sequence ID" value="AXW86351.1"/>
    <property type="molecule type" value="Genomic_DNA"/>
</dbReference>
<comment type="function">
    <text evidence="1 15">Binds the cellulose synthase activator, bis-(3'-5') cyclic diguanylic acid (c-di-GMP).</text>
</comment>
<sequence>MTYGFFRTPSALTTVLLLCLSGSASAAEESSQPLSLIDAPLPAGLPRIDGGYETAPPFETPLAPRAAPSSPSVPALNASSDVYNQPVSSTISVAQMGQAQGVALSGGQLQAGLRFTLSADQVVTSAHLALKFAVSPALAERNTALQLMLNGQPLGSVPLTTNGQETGTYQIEIPAALVVSDNNLSFRIINSDRLLCERDNAHQYNVTILPSTTLQLEGQQLNVGADIGNFPRPFIDSMQMATASVPMIFPAEPTADQVSAAALVASWMGVQTNGRDITFPVKRDSVPEQNGILFGYPGQKIGRVTLPQVDAPTLQLMDNPDNPIYKLLLVVGKNEDQLRQAAYYLVSQPLASKQSAITVTPQTLPRHKSYDAPRWISTDRRVRFSELLEQDQSMTSLGIWHSAQNLKFRAAPDLFLWDGETIPVHISYRFPAENWIDEHRSDLNVTLNGTFISNLPMVKEGLLEQLWRRLGGDNRQESYTLKLDPYLIYGFNQLQLYFNIRPKADAPCSVLLNNNIKSRIENDSWIDLTRTRHFTMLPNLSYFIGASFPFSRLADYAQTVMLLPERPTDQEISTLLGMAGRSGDATGVSINHNQVVFGVPKDGVALHRLQNSDVLAVTTLPHAGFNAALLAESPYQTDGHALGVKMPSVPEKLVSWLTGDWARHPIDADRYFSSNELWRGFVSYRSPWNPKRVAVVVLATNDQQLQRLHGDLTSARVTAAIRGDTAIITDENGIRSFRVGPQFPSGQMPWYMMIIWYANQHAVILAFVALITASLGGAGLYRVLKRRAHRRLHPQHERDSGRK</sequence>
<evidence type="ECO:0000256" key="13">
    <source>
        <dbReference type="ARBA" id="ARBA00023136"/>
    </source>
</evidence>
<evidence type="ECO:0000256" key="6">
    <source>
        <dbReference type="ARBA" id="ARBA00021844"/>
    </source>
</evidence>
<dbReference type="Pfam" id="PF03170">
    <property type="entry name" value="BcsB"/>
    <property type="match status" value="1"/>
</dbReference>
<organism evidence="17 18">
    <name type="scientific">Lonsdalea britannica</name>
    <dbReference type="NCBI Taxonomy" id="1082704"/>
    <lineage>
        <taxon>Bacteria</taxon>
        <taxon>Pseudomonadati</taxon>
        <taxon>Pseudomonadota</taxon>
        <taxon>Gammaproteobacteria</taxon>
        <taxon>Enterobacterales</taxon>
        <taxon>Pectobacteriaceae</taxon>
        <taxon>Lonsdalea</taxon>
    </lineage>
</organism>
<dbReference type="PANTHER" id="PTHR39083:SF1">
    <property type="entry name" value="CYCLIC DI-GMP-BINDING PROTEIN"/>
    <property type="match status" value="1"/>
</dbReference>
<feature type="chain" id="PRO_5041777795" description="Cyclic di-GMP-binding protein" evidence="15">
    <location>
        <begin position="27"/>
        <end position="803"/>
    </location>
</feature>
<keyword evidence="15" id="KW-0732">Signal</keyword>
<dbReference type="GO" id="GO:0030244">
    <property type="term" value="P:cellulose biosynthetic process"/>
    <property type="evidence" value="ECO:0007669"/>
    <property type="project" value="UniProtKB-KW"/>
</dbReference>
<evidence type="ECO:0000256" key="9">
    <source>
        <dbReference type="ARBA" id="ARBA00022636"/>
    </source>
</evidence>
<dbReference type="KEGG" id="lbq:CKQ53_04705"/>
<dbReference type="AlphaFoldDB" id="A0AAD0SFR7"/>
<keyword evidence="8 15" id="KW-0997">Cell inner membrane</keyword>
<name>A0AAD0SFR7_9GAMM</name>
<protein>
    <recommendedName>
        <fullName evidence="6 15">Cyclic di-GMP-binding protein</fullName>
    </recommendedName>
    <alternativeName>
        <fullName evidence="14 15">Cellulose synthase regulatory subunit</fullName>
    </alternativeName>
</protein>
<keyword evidence="9 15" id="KW-0973">c-di-GMP</keyword>